<gene>
    <name evidence="3" type="ORF">PSON_ATCC_30995.1.T0890225</name>
</gene>
<proteinExistence type="predicted"/>
<dbReference type="PANTHER" id="PTHR44943">
    <property type="entry name" value="CELLULOSE SYNTHASE OPERON PROTEIN C"/>
    <property type="match status" value="1"/>
</dbReference>
<reference evidence="3" key="1">
    <citation type="submission" date="2021-01" db="EMBL/GenBank/DDBJ databases">
        <authorList>
            <consortium name="Genoscope - CEA"/>
            <person name="William W."/>
        </authorList>
    </citation>
    <scope>NUCLEOTIDE SEQUENCE</scope>
</reference>
<dbReference type="PANTHER" id="PTHR44943:SF4">
    <property type="entry name" value="TPR REPEAT-CONTAINING PROTEIN MJ0798"/>
    <property type="match status" value="1"/>
</dbReference>
<sequence length="193" mass="22526">MQFINYSIQNNPEDFRNFIIKGQIKFHLIAKILKATQKFEDALMSLDDAIKINPSSFHAYDEKCLTLIQMGRLDEALENIDIAIQNEPENFFLFNNKAFILHCQGHFEQAISNLEHAIQLCPEISIFQKNKQYLEQQQCTPNSEQLILENLQLLINKSCQTIQHIQPIEQFQFEILDQSKYSLGSQFLHLGHK</sequence>
<dbReference type="EMBL" id="CAJJDN010000089">
    <property type="protein sequence ID" value="CAD8107828.1"/>
    <property type="molecule type" value="Genomic_DNA"/>
</dbReference>
<evidence type="ECO:0008006" key="5">
    <source>
        <dbReference type="Google" id="ProtNLM"/>
    </source>
</evidence>
<organism evidence="3 4">
    <name type="scientific">Paramecium sonneborni</name>
    <dbReference type="NCBI Taxonomy" id="65129"/>
    <lineage>
        <taxon>Eukaryota</taxon>
        <taxon>Sar</taxon>
        <taxon>Alveolata</taxon>
        <taxon>Ciliophora</taxon>
        <taxon>Intramacronucleata</taxon>
        <taxon>Oligohymenophorea</taxon>
        <taxon>Peniculida</taxon>
        <taxon>Parameciidae</taxon>
        <taxon>Paramecium</taxon>
    </lineage>
</organism>
<dbReference type="Pfam" id="PF13181">
    <property type="entry name" value="TPR_8"/>
    <property type="match status" value="2"/>
</dbReference>
<keyword evidence="2" id="KW-0802">TPR repeat</keyword>
<dbReference type="InterPro" id="IPR051685">
    <property type="entry name" value="Ycf3/AcsC/BcsC/TPR_MFPF"/>
</dbReference>
<comment type="caution">
    <text evidence="3">The sequence shown here is derived from an EMBL/GenBank/DDBJ whole genome shotgun (WGS) entry which is preliminary data.</text>
</comment>
<dbReference type="Proteomes" id="UP000692954">
    <property type="component" value="Unassembled WGS sequence"/>
</dbReference>
<dbReference type="AlphaFoldDB" id="A0A8S1PZ94"/>
<evidence type="ECO:0000256" key="2">
    <source>
        <dbReference type="ARBA" id="ARBA00022803"/>
    </source>
</evidence>
<accession>A0A8S1PZ94</accession>
<protein>
    <recommendedName>
        <fullName evidence="5">Tetratricopeptide repeat protein</fullName>
    </recommendedName>
</protein>
<keyword evidence="1" id="KW-0677">Repeat</keyword>
<dbReference type="OrthoDB" id="539634at2759"/>
<name>A0A8S1PZ94_9CILI</name>
<evidence type="ECO:0000313" key="3">
    <source>
        <dbReference type="EMBL" id="CAD8107828.1"/>
    </source>
</evidence>
<dbReference type="InterPro" id="IPR019734">
    <property type="entry name" value="TPR_rpt"/>
</dbReference>
<evidence type="ECO:0000256" key="1">
    <source>
        <dbReference type="ARBA" id="ARBA00022737"/>
    </source>
</evidence>
<evidence type="ECO:0000313" key="4">
    <source>
        <dbReference type="Proteomes" id="UP000692954"/>
    </source>
</evidence>
<dbReference type="SMART" id="SM00028">
    <property type="entry name" value="TPR"/>
    <property type="match status" value="3"/>
</dbReference>
<keyword evidence="4" id="KW-1185">Reference proteome</keyword>